<reference evidence="3" key="2">
    <citation type="submission" date="2012-01" db="EMBL/GenBank/DDBJ databases">
        <title>Noncontiguous Finished sequence of chromosome of Saccharomonospora glauca K62.</title>
        <authorList>
            <consortium name="US DOE Joint Genome Institute"/>
            <person name="Lucas S."/>
            <person name="Han J."/>
            <person name="Lapidus A."/>
            <person name="Cheng J.-F."/>
            <person name="Goodwin L."/>
            <person name="Pitluck S."/>
            <person name="Peters L."/>
            <person name="Mikhailova N."/>
            <person name="Held B."/>
            <person name="Detter J.C."/>
            <person name="Han C."/>
            <person name="Tapia R."/>
            <person name="Land M."/>
            <person name="Hauser L."/>
            <person name="Kyrpides N."/>
            <person name="Ivanova N."/>
            <person name="Pagani I."/>
            <person name="Brambilla E.-M."/>
            <person name="Klenk H.-P."/>
            <person name="Woyke T."/>
        </authorList>
    </citation>
    <scope>NUCLEOTIDE SEQUENCE [LARGE SCALE GENOMIC DNA]</scope>
    <source>
        <strain evidence="3">K62</strain>
    </source>
</reference>
<dbReference type="InterPro" id="IPR036894">
    <property type="entry name" value="YbaB-like_sf"/>
</dbReference>
<protein>
    <recommendedName>
        <fullName evidence="4">YbaB/EbfC DNA-binding family protein</fullName>
    </recommendedName>
</protein>
<evidence type="ECO:0008006" key="4">
    <source>
        <dbReference type="Google" id="ProtNLM"/>
    </source>
</evidence>
<dbReference type="OrthoDB" id="3637045at2"/>
<reference evidence="2 3" key="1">
    <citation type="submission" date="2011-09" db="EMBL/GenBank/DDBJ databases">
        <authorList>
            <consortium name="US DOE Joint Genome Institute (JGI-PGF)"/>
            <person name="Lucas S."/>
            <person name="Han J."/>
            <person name="Lapidus A."/>
            <person name="Cheng J.-F."/>
            <person name="Goodwin L."/>
            <person name="Pitluck S."/>
            <person name="Peters L."/>
            <person name="Land M.L."/>
            <person name="Hauser L."/>
            <person name="Brambilla E."/>
            <person name="Klenk H.-P."/>
            <person name="Woyke T.J."/>
        </authorList>
    </citation>
    <scope>NUCLEOTIDE SEQUENCE [LARGE SCALE GENOMIC DNA]</scope>
    <source>
        <strain evidence="2 3">K62</strain>
    </source>
</reference>
<dbReference type="Pfam" id="PF02575">
    <property type="entry name" value="YbaB_DNA_bd"/>
    <property type="match status" value="1"/>
</dbReference>
<dbReference type="GO" id="GO:0003677">
    <property type="term" value="F:DNA binding"/>
    <property type="evidence" value="ECO:0007669"/>
    <property type="project" value="InterPro"/>
</dbReference>
<proteinExistence type="predicted"/>
<evidence type="ECO:0000256" key="1">
    <source>
        <dbReference type="SAM" id="MobiDB-lite"/>
    </source>
</evidence>
<accession>I1CZ61</accession>
<dbReference type="SUPFAM" id="SSF82607">
    <property type="entry name" value="YbaB-like"/>
    <property type="match status" value="1"/>
</dbReference>
<dbReference type="HOGENOM" id="CLU_114541_0_0_11"/>
<feature type="compositionally biased region" description="Basic and acidic residues" evidence="1">
    <location>
        <begin position="121"/>
        <end position="131"/>
    </location>
</feature>
<organism evidence="2 3">
    <name type="scientific">Saccharomonospora glauca K62</name>
    <dbReference type="NCBI Taxonomy" id="928724"/>
    <lineage>
        <taxon>Bacteria</taxon>
        <taxon>Bacillati</taxon>
        <taxon>Actinomycetota</taxon>
        <taxon>Actinomycetes</taxon>
        <taxon>Pseudonocardiales</taxon>
        <taxon>Pseudonocardiaceae</taxon>
        <taxon>Saccharomonospora</taxon>
    </lineage>
</organism>
<keyword evidence="3" id="KW-1185">Reference proteome</keyword>
<name>I1CZ61_9PSEU</name>
<evidence type="ECO:0000313" key="2">
    <source>
        <dbReference type="EMBL" id="EIE97985.1"/>
    </source>
</evidence>
<dbReference type="EMBL" id="CM001484">
    <property type="protein sequence ID" value="EIE97985.1"/>
    <property type="molecule type" value="Genomic_DNA"/>
</dbReference>
<sequence length="175" mass="18727">MSGYAAQLMRRIEALDTAAADNRRRAEAYKQTEEELKNVRASVTSPDGVVTVVAGPGGSITSVTFSDRVRELSPATLSTTVQQTIAAAVAAAARRQAEVVRRGLGSTDLLDRVIESDERLFGDQRPPESAEPHAQQAPSSAQPLPKAQASPRRAAPSSADDEAFFQDFGVFSSRR</sequence>
<evidence type="ECO:0000313" key="3">
    <source>
        <dbReference type="Proteomes" id="UP000005087"/>
    </source>
</evidence>
<dbReference type="STRING" id="928724.SacglDRAFT_01050"/>
<dbReference type="eggNOG" id="ENOG50321YV">
    <property type="taxonomic scope" value="Bacteria"/>
</dbReference>
<dbReference type="Gene3D" id="3.30.1310.10">
    <property type="entry name" value="Nucleoid-associated protein YbaB-like domain"/>
    <property type="match status" value="1"/>
</dbReference>
<dbReference type="InterPro" id="IPR004401">
    <property type="entry name" value="YbaB/EbfC"/>
</dbReference>
<dbReference type="Proteomes" id="UP000005087">
    <property type="component" value="Chromosome"/>
</dbReference>
<gene>
    <name evidence="2" type="ORF">SacglDRAFT_01050</name>
</gene>
<dbReference type="AlphaFoldDB" id="I1CZ61"/>
<feature type="region of interest" description="Disordered" evidence="1">
    <location>
        <begin position="121"/>
        <end position="161"/>
    </location>
</feature>
<dbReference type="RefSeq" id="WP_005462274.1">
    <property type="nucleotide sequence ID" value="NZ_CM001484.1"/>
</dbReference>
<feature type="compositionally biased region" description="Low complexity" evidence="1">
    <location>
        <begin position="149"/>
        <end position="158"/>
    </location>
</feature>